<dbReference type="GO" id="GO:0032259">
    <property type="term" value="P:methylation"/>
    <property type="evidence" value="ECO:0007669"/>
    <property type="project" value="UniProtKB-KW"/>
</dbReference>
<evidence type="ECO:0000313" key="5">
    <source>
        <dbReference type="EMBL" id="SEQ54319.1"/>
    </source>
</evidence>
<evidence type="ECO:0000256" key="1">
    <source>
        <dbReference type="ARBA" id="ARBA00008361"/>
    </source>
</evidence>
<dbReference type="InterPro" id="IPR029063">
    <property type="entry name" value="SAM-dependent_MTases_sf"/>
</dbReference>
<organism evidence="5 6">
    <name type="scientific">Lentzea flaviverrucosa</name>
    <dbReference type="NCBI Taxonomy" id="200379"/>
    <lineage>
        <taxon>Bacteria</taxon>
        <taxon>Bacillati</taxon>
        <taxon>Actinomycetota</taxon>
        <taxon>Actinomycetes</taxon>
        <taxon>Pseudonocardiales</taxon>
        <taxon>Pseudonocardiaceae</taxon>
        <taxon>Lentzea</taxon>
    </lineage>
</organism>
<comment type="similarity">
    <text evidence="1">Belongs to the methyltransferase superfamily.</text>
</comment>
<reference evidence="6" key="1">
    <citation type="submission" date="2016-10" db="EMBL/GenBank/DDBJ databases">
        <authorList>
            <person name="Varghese N."/>
            <person name="Submissions S."/>
        </authorList>
    </citation>
    <scope>NUCLEOTIDE SEQUENCE [LARGE SCALE GENOMIC DNA]</scope>
    <source>
        <strain evidence="6">CGMCC 4.578</strain>
    </source>
</reference>
<sequence>MAESFGVDPERYDRTRAEYPEAMIERIVSASPGPGFLDVGCGTGIEARQFRAAGRTVLGVEPDRRMAGFARRTGLDVEVATFEEWEPAGRTFDAVVSGTAWHWVDPVAGAAKAARVLRPGGVLAPFGHVYQLPPALADALHEAYRRVAPDSPLSFTGRPEVPALDAYQGLYARAAEGIREAGGFDEPELWRHDWQRTYSREELLDLVPTSGGLTTLPPERLAEVVAALGTAVDGMGGTVTLPYATWGLTARRSELS</sequence>
<dbReference type="CDD" id="cd02440">
    <property type="entry name" value="AdoMet_MTases"/>
    <property type="match status" value="1"/>
</dbReference>
<dbReference type="InterPro" id="IPR013216">
    <property type="entry name" value="Methyltransf_11"/>
</dbReference>
<gene>
    <name evidence="5" type="ORF">SAMN05216195_102688</name>
</gene>
<dbReference type="Gene3D" id="3.40.50.150">
    <property type="entry name" value="Vaccinia Virus protein VP39"/>
    <property type="match status" value="1"/>
</dbReference>
<evidence type="ECO:0000256" key="3">
    <source>
        <dbReference type="ARBA" id="ARBA00022679"/>
    </source>
</evidence>
<keyword evidence="5" id="KW-0830">Ubiquinone</keyword>
<dbReference type="InterPro" id="IPR051052">
    <property type="entry name" value="Diverse_substrate_MTase"/>
</dbReference>
<proteinExistence type="inferred from homology"/>
<evidence type="ECO:0000259" key="4">
    <source>
        <dbReference type="Pfam" id="PF08241"/>
    </source>
</evidence>
<keyword evidence="6" id="KW-1185">Reference proteome</keyword>
<dbReference type="GO" id="GO:0008757">
    <property type="term" value="F:S-adenosylmethionine-dependent methyltransferase activity"/>
    <property type="evidence" value="ECO:0007669"/>
    <property type="project" value="InterPro"/>
</dbReference>
<dbReference type="EMBL" id="FOFT01000002">
    <property type="protein sequence ID" value="SEQ54319.1"/>
    <property type="molecule type" value="Genomic_DNA"/>
</dbReference>
<feature type="domain" description="Methyltransferase type 11" evidence="4">
    <location>
        <begin position="37"/>
        <end position="123"/>
    </location>
</feature>
<keyword evidence="3" id="KW-0808">Transferase</keyword>
<dbReference type="Pfam" id="PF08241">
    <property type="entry name" value="Methyltransf_11"/>
    <property type="match status" value="1"/>
</dbReference>
<keyword evidence="2 5" id="KW-0489">Methyltransferase</keyword>
<dbReference type="Proteomes" id="UP000199028">
    <property type="component" value="Unassembled WGS sequence"/>
</dbReference>
<protein>
    <submittedName>
        <fullName evidence="5">Ubiquinone/menaquinone biosynthesis C-methylase UbiE</fullName>
    </submittedName>
</protein>
<dbReference type="AlphaFoldDB" id="A0A1H9GW75"/>
<dbReference type="PANTHER" id="PTHR44942:SF4">
    <property type="entry name" value="METHYLTRANSFERASE TYPE 11 DOMAIN-CONTAINING PROTEIN"/>
    <property type="match status" value="1"/>
</dbReference>
<dbReference type="SUPFAM" id="SSF53335">
    <property type="entry name" value="S-adenosyl-L-methionine-dependent methyltransferases"/>
    <property type="match status" value="1"/>
</dbReference>
<accession>A0A1H9GW75</accession>
<evidence type="ECO:0000256" key="2">
    <source>
        <dbReference type="ARBA" id="ARBA00022603"/>
    </source>
</evidence>
<name>A0A1H9GW75_9PSEU</name>
<dbReference type="PANTHER" id="PTHR44942">
    <property type="entry name" value="METHYLTRANSF_11 DOMAIN-CONTAINING PROTEIN"/>
    <property type="match status" value="1"/>
</dbReference>
<dbReference type="RefSeq" id="WP_245982551.1">
    <property type="nucleotide sequence ID" value="NZ_FOFT01000002.1"/>
</dbReference>
<evidence type="ECO:0000313" key="6">
    <source>
        <dbReference type="Proteomes" id="UP000199028"/>
    </source>
</evidence>